<gene>
    <name evidence="1" type="ORF">OPV09_17335</name>
</gene>
<reference evidence="1 2" key="1">
    <citation type="submission" date="2024-01" db="EMBL/GenBank/DDBJ databases">
        <title>Draft genome sequences of nine bacterial species from freshwater ponds near Washington, DC.</title>
        <authorList>
            <person name="Pavloudi C."/>
            <person name="Oliver L."/>
            <person name="Slattery K."/>
            <person name="Lissner G."/>
            <person name="Saw J.H."/>
        </authorList>
    </citation>
    <scope>NUCLEOTIDE SEQUENCE [LARGE SCALE GENOMIC DNA]</scope>
    <source>
        <strain evidence="2">TB1-E2</strain>
    </source>
</reference>
<name>A0ABZ2GGC7_9BURK</name>
<organism evidence="1 2">
    <name type="scientific">Janthinobacterium aestuarii</name>
    <dbReference type="NCBI Taxonomy" id="2985511"/>
    <lineage>
        <taxon>Bacteria</taxon>
        <taxon>Pseudomonadati</taxon>
        <taxon>Pseudomonadota</taxon>
        <taxon>Betaproteobacteria</taxon>
        <taxon>Burkholderiales</taxon>
        <taxon>Oxalobacteraceae</taxon>
        <taxon>Janthinobacterium</taxon>
    </lineage>
</organism>
<keyword evidence="2" id="KW-1185">Reference proteome</keyword>
<dbReference type="EMBL" id="CP142523">
    <property type="protein sequence ID" value="WWO44483.1"/>
    <property type="molecule type" value="Genomic_DNA"/>
</dbReference>
<evidence type="ECO:0000313" key="2">
    <source>
        <dbReference type="Proteomes" id="UP001373909"/>
    </source>
</evidence>
<accession>A0ABZ2GGC7</accession>
<dbReference type="Proteomes" id="UP001373909">
    <property type="component" value="Chromosome"/>
</dbReference>
<dbReference type="RefSeq" id="WP_338678896.1">
    <property type="nucleotide sequence ID" value="NZ_CP142523.1"/>
</dbReference>
<proteinExistence type="predicted"/>
<evidence type="ECO:0000313" key="1">
    <source>
        <dbReference type="EMBL" id="WWO44483.1"/>
    </source>
</evidence>
<protein>
    <submittedName>
        <fullName evidence="1">Uncharacterized protein</fullName>
    </submittedName>
</protein>
<sequence length="74" mass="8067">MTYRLTDFPVEPIDLLPGYSTLGRCLRMPIMQLTAGCGMIAAVFLQACQDRSPLNGARQASVIGVEQPQVRMPA</sequence>